<dbReference type="EMBL" id="LYPA01000080">
    <property type="protein sequence ID" value="OBR62334.1"/>
    <property type="molecule type" value="Genomic_DNA"/>
</dbReference>
<evidence type="ECO:0000256" key="1">
    <source>
        <dbReference type="ARBA" id="ARBA00004651"/>
    </source>
</evidence>
<evidence type="ECO:0000256" key="2">
    <source>
        <dbReference type="ARBA" id="ARBA00009425"/>
    </source>
</evidence>
<keyword evidence="5 7" id="KW-1133">Transmembrane helix</keyword>
<dbReference type="Proteomes" id="UP000092024">
    <property type="component" value="Unassembled WGS sequence"/>
</dbReference>
<evidence type="ECO:0000313" key="10">
    <source>
        <dbReference type="Proteomes" id="UP000092024"/>
    </source>
</evidence>
<dbReference type="PANTHER" id="PTHR33932">
    <property type="entry name" value="NA(+)/H(+) ANTIPORTER SUBUNIT B"/>
    <property type="match status" value="1"/>
</dbReference>
<comment type="caution">
    <text evidence="9">The sequence shown here is derived from an EMBL/GenBank/DDBJ whole genome shotgun (WGS) entry which is preliminary data.</text>
</comment>
<dbReference type="AlphaFoldDB" id="A0A1A5Y9N9"/>
<dbReference type="GO" id="GO:0005886">
    <property type="term" value="C:plasma membrane"/>
    <property type="evidence" value="ECO:0007669"/>
    <property type="project" value="UniProtKB-SubCell"/>
</dbReference>
<proteinExistence type="inferred from homology"/>
<keyword evidence="3" id="KW-1003">Cell membrane</keyword>
<protein>
    <submittedName>
        <fullName evidence="9">Cation:proton antiporter</fullName>
    </submittedName>
</protein>
<keyword evidence="4 7" id="KW-0812">Transmembrane</keyword>
<feature type="transmembrane region" description="Helical" evidence="7">
    <location>
        <begin position="12"/>
        <end position="30"/>
    </location>
</feature>
<evidence type="ECO:0000256" key="3">
    <source>
        <dbReference type="ARBA" id="ARBA00022475"/>
    </source>
</evidence>
<accession>A0A1A5Y9N9</accession>
<gene>
    <name evidence="9" type="ORF">A7K91_01570</name>
</gene>
<sequence>MKFSNVILQSAAKVLVFIIMIYSIYILFAGHNNPGGGFIGGLITASAFTLLYLAFDVETVRDIIPLDFKIVGAIGVMLALLTGLASVLLGDNFLFQYYEYVNLPLLGKTGLGTAFVFDLGVYMAVVGTTMTIIRSISEDE</sequence>
<dbReference type="NCBIfam" id="NF009223">
    <property type="entry name" value="PRK12573.1"/>
    <property type="match status" value="1"/>
</dbReference>
<dbReference type="RefSeq" id="WP_068687194.1">
    <property type="nucleotide sequence ID" value="NZ_LYPA01000080.1"/>
</dbReference>
<evidence type="ECO:0000256" key="4">
    <source>
        <dbReference type="ARBA" id="ARBA00022692"/>
    </source>
</evidence>
<name>A0A1A5Y9N9_9BACL</name>
<evidence type="ECO:0000256" key="5">
    <source>
        <dbReference type="ARBA" id="ARBA00022989"/>
    </source>
</evidence>
<feature type="transmembrane region" description="Helical" evidence="7">
    <location>
        <begin position="36"/>
        <end position="55"/>
    </location>
</feature>
<dbReference type="STRING" id="1844972.A7K91_01570"/>
<evidence type="ECO:0000256" key="7">
    <source>
        <dbReference type="SAM" id="Phobius"/>
    </source>
</evidence>
<evidence type="ECO:0000313" key="9">
    <source>
        <dbReference type="EMBL" id="OBR62334.1"/>
    </source>
</evidence>
<reference evidence="9 10" key="1">
    <citation type="submission" date="2016-05" db="EMBL/GenBank/DDBJ databases">
        <title>Paenibacillus oryzae. sp. nov., isolated from the rice root.</title>
        <authorList>
            <person name="Zhang J."/>
            <person name="Zhang X."/>
        </authorList>
    </citation>
    <scope>NUCLEOTIDE SEQUENCE [LARGE SCALE GENOMIC DNA]</scope>
    <source>
        <strain evidence="9 10">1DrF-4</strain>
    </source>
</reference>
<keyword evidence="6 7" id="KW-0472">Membrane</keyword>
<dbReference type="InterPro" id="IPR007182">
    <property type="entry name" value="MnhB"/>
</dbReference>
<feature type="transmembrane region" description="Helical" evidence="7">
    <location>
        <begin position="67"/>
        <end position="90"/>
    </location>
</feature>
<dbReference type="OrthoDB" id="9798859at2"/>
<feature type="domain" description="Na+/H+ antiporter MnhB subunit-related protein" evidence="8">
    <location>
        <begin position="7"/>
        <end position="131"/>
    </location>
</feature>
<keyword evidence="10" id="KW-1185">Reference proteome</keyword>
<feature type="transmembrane region" description="Helical" evidence="7">
    <location>
        <begin position="110"/>
        <end position="133"/>
    </location>
</feature>
<dbReference type="InterPro" id="IPR050622">
    <property type="entry name" value="CPA3_antiporter_subunitB"/>
</dbReference>
<dbReference type="PANTHER" id="PTHR33932:SF4">
    <property type="entry name" value="NA(+)_H(+) ANTIPORTER SUBUNIT B"/>
    <property type="match status" value="1"/>
</dbReference>
<comment type="similarity">
    <text evidence="2">Belongs to the CPA3 antiporters (TC 2.A.63) subunit B family.</text>
</comment>
<evidence type="ECO:0000259" key="8">
    <source>
        <dbReference type="Pfam" id="PF04039"/>
    </source>
</evidence>
<organism evidence="9 10">
    <name type="scientific">Paenibacillus oryzae</name>
    <dbReference type="NCBI Taxonomy" id="1844972"/>
    <lineage>
        <taxon>Bacteria</taxon>
        <taxon>Bacillati</taxon>
        <taxon>Bacillota</taxon>
        <taxon>Bacilli</taxon>
        <taxon>Bacillales</taxon>
        <taxon>Paenibacillaceae</taxon>
        <taxon>Paenibacillus</taxon>
    </lineage>
</organism>
<evidence type="ECO:0000256" key="6">
    <source>
        <dbReference type="ARBA" id="ARBA00023136"/>
    </source>
</evidence>
<dbReference type="Pfam" id="PF04039">
    <property type="entry name" value="MnhB"/>
    <property type="match status" value="1"/>
</dbReference>
<comment type="subcellular location">
    <subcellularLocation>
        <location evidence="1">Cell membrane</location>
        <topology evidence="1">Multi-pass membrane protein</topology>
    </subcellularLocation>
</comment>